<keyword evidence="2" id="KW-1133">Transmembrane helix</keyword>
<keyword evidence="2" id="KW-0812">Transmembrane</keyword>
<organism evidence="3 4">
    <name type="scientific">Saccharopolyspora gloriosae</name>
    <dbReference type="NCBI Taxonomy" id="455344"/>
    <lineage>
        <taxon>Bacteria</taxon>
        <taxon>Bacillati</taxon>
        <taxon>Actinomycetota</taxon>
        <taxon>Actinomycetes</taxon>
        <taxon>Pseudonocardiales</taxon>
        <taxon>Pseudonocardiaceae</taxon>
        <taxon>Saccharopolyspora</taxon>
    </lineage>
</organism>
<dbReference type="Proteomes" id="UP000580474">
    <property type="component" value="Unassembled WGS sequence"/>
</dbReference>
<dbReference type="RefSeq" id="WP_246457047.1">
    <property type="nucleotide sequence ID" value="NZ_JACHIV010000001.1"/>
</dbReference>
<reference evidence="3 4" key="1">
    <citation type="submission" date="2020-08" db="EMBL/GenBank/DDBJ databases">
        <title>Sequencing the genomes of 1000 actinobacteria strains.</title>
        <authorList>
            <person name="Klenk H.-P."/>
        </authorList>
    </citation>
    <scope>NUCLEOTIDE SEQUENCE [LARGE SCALE GENOMIC DNA]</scope>
    <source>
        <strain evidence="3 4">DSM 45582</strain>
    </source>
</reference>
<sequence>MSGMHSGTGVAGVDAAGLLLRVLLLGGTAVAAGLGLLRPTVRVTGRATTWTAWAAAAAGAAASLLSIPVLDVNGTVAVLHAVLLLALPIALRWPTPAAYLGFALTVLVVVESALGHSPAEFFVTTVVTAAVVTWFGLTGIGLTVPAEHRSGGALRPGPLALALAAVLVVAAAVQLVLTGIADRRLLTGFGAVLLLIVAAALVVAVLAVLLRRGDPWRIYRYGAAAVAVAFVAWTVLPGIPKPGELPQPGVPRLAHATVADQDVPVLITPHRPGRNLVHLPESVTDDITVEAGGTPVRAQPRPGTSGTWAEVDLPAGRSDVELRRTGGDEQGSVEVDTGDGPAVPGSTGPDGPECASVALAGLVAGQRAPLESCPAEALADDDAEALRELVGYIHRNGAPGITVLGDDSPRSRHAADVVREAAAQAGLPTGDAPHPDRALILVGGWTQAAEHLDSIAASQNEAPLHLYGVHLAPWLMHSPVTTTTASSAAPLRFDPRDYRSLEYGMALSEAFGGEPPSVAGFDTWLAARGQVIDDPVVVYASAKVDAMQMNMPGMSGGMHGSEPAGQWVPRGTVVAVSGPLTP</sequence>
<accession>A0A840NQ57</accession>
<feature type="transmembrane region" description="Helical" evidence="2">
    <location>
        <begin position="186"/>
        <end position="209"/>
    </location>
</feature>
<feature type="compositionally biased region" description="Basic and acidic residues" evidence="1">
    <location>
        <begin position="318"/>
        <end position="327"/>
    </location>
</feature>
<dbReference type="AlphaFoldDB" id="A0A840NQ57"/>
<comment type="caution">
    <text evidence="3">The sequence shown here is derived from an EMBL/GenBank/DDBJ whole genome shotgun (WGS) entry which is preliminary data.</text>
</comment>
<evidence type="ECO:0000313" key="3">
    <source>
        <dbReference type="EMBL" id="MBB5071262.1"/>
    </source>
</evidence>
<feature type="region of interest" description="Disordered" evidence="1">
    <location>
        <begin position="293"/>
        <end position="350"/>
    </location>
</feature>
<keyword evidence="2" id="KW-0472">Membrane</keyword>
<gene>
    <name evidence="3" type="ORF">BJ969_004350</name>
</gene>
<evidence type="ECO:0000256" key="2">
    <source>
        <dbReference type="SAM" id="Phobius"/>
    </source>
</evidence>
<name>A0A840NQ57_9PSEU</name>
<evidence type="ECO:0000256" key="1">
    <source>
        <dbReference type="SAM" id="MobiDB-lite"/>
    </source>
</evidence>
<feature type="transmembrane region" description="Helical" evidence="2">
    <location>
        <begin position="49"/>
        <end position="67"/>
    </location>
</feature>
<keyword evidence="4" id="KW-1185">Reference proteome</keyword>
<dbReference type="EMBL" id="JACHIV010000001">
    <property type="protein sequence ID" value="MBB5071262.1"/>
    <property type="molecule type" value="Genomic_DNA"/>
</dbReference>
<proteinExistence type="predicted"/>
<evidence type="ECO:0000313" key="4">
    <source>
        <dbReference type="Proteomes" id="UP000580474"/>
    </source>
</evidence>
<feature type="transmembrane region" description="Helical" evidence="2">
    <location>
        <begin position="15"/>
        <end position="37"/>
    </location>
</feature>
<feature type="transmembrane region" description="Helical" evidence="2">
    <location>
        <begin position="221"/>
        <end position="239"/>
    </location>
</feature>
<feature type="transmembrane region" description="Helical" evidence="2">
    <location>
        <begin position="98"/>
        <end position="115"/>
    </location>
</feature>
<feature type="transmembrane region" description="Helical" evidence="2">
    <location>
        <begin position="158"/>
        <end position="180"/>
    </location>
</feature>
<feature type="transmembrane region" description="Helical" evidence="2">
    <location>
        <begin position="121"/>
        <end position="146"/>
    </location>
</feature>
<feature type="transmembrane region" description="Helical" evidence="2">
    <location>
        <begin position="73"/>
        <end position="91"/>
    </location>
</feature>
<protein>
    <submittedName>
        <fullName evidence="3">Uncharacterized protein</fullName>
    </submittedName>
</protein>